<feature type="compositionally biased region" description="Pro residues" evidence="1">
    <location>
        <begin position="692"/>
        <end position="708"/>
    </location>
</feature>
<feature type="region of interest" description="Disordered" evidence="1">
    <location>
        <begin position="512"/>
        <end position="809"/>
    </location>
</feature>
<dbReference type="AlphaFoldDB" id="A0A9P4PT44"/>
<feature type="compositionally biased region" description="Pro residues" evidence="1">
    <location>
        <begin position="527"/>
        <end position="545"/>
    </location>
</feature>
<feature type="compositionally biased region" description="Basic residues" evidence="1">
    <location>
        <begin position="788"/>
        <end position="799"/>
    </location>
</feature>
<feature type="compositionally biased region" description="Low complexity" evidence="1">
    <location>
        <begin position="709"/>
        <end position="724"/>
    </location>
</feature>
<dbReference type="OrthoDB" id="3798150at2759"/>
<dbReference type="Proteomes" id="UP000799764">
    <property type="component" value="Unassembled WGS sequence"/>
</dbReference>
<feature type="compositionally biased region" description="Polar residues" evidence="1">
    <location>
        <begin position="453"/>
        <end position="474"/>
    </location>
</feature>
<feature type="region of interest" description="Disordered" evidence="1">
    <location>
        <begin position="281"/>
        <end position="325"/>
    </location>
</feature>
<feature type="region of interest" description="Disordered" evidence="1">
    <location>
        <begin position="453"/>
        <end position="498"/>
    </location>
</feature>
<keyword evidence="3" id="KW-1185">Reference proteome</keyword>
<feature type="compositionally biased region" description="Polar residues" evidence="1">
    <location>
        <begin position="762"/>
        <end position="783"/>
    </location>
</feature>
<evidence type="ECO:0000256" key="1">
    <source>
        <dbReference type="SAM" id="MobiDB-lite"/>
    </source>
</evidence>
<feature type="compositionally biased region" description="Polar residues" evidence="1">
    <location>
        <begin position="726"/>
        <end position="736"/>
    </location>
</feature>
<sequence length="809" mass="88605">MMPGAGLYLPDTLSKSLDRTEAHTVRQRQVDCSSSQDSDSDRKSIALSRMSSENVTKVFSTLPTVFDFADWLSTQRRLSSTNEVFVDLLQRVRHDVTEASRLYTSQAVVDYLESWPDKKAYIDKILHDIKKVLNDIGQFLETVRVSGEDGGTVGLRRKFQWALSHQKKLTSKQQLLTTCHQSLMPAVQLMQTAEMNVTFDPIHELPAQPWVGHTTSDILKSPHSRQKWRFNQRNSSVPSITLSEPDLKDGRIVRPYQHALAELPGSTPDDLHRPSLDVHAELPNSRSNSMESQESHRPTTANASMATAPRRRPPDPPPTRKSIDHVRPSLSFFDDRARASFDSARFRAYSEQMRPQRSFEMRSRPSFDQVQPLPTLTERPIERFNSTASVAVGDAISVPLTPLINQTRCINVRKLPAKHSSLPSTLPSSPDQTLMDDLSTWVIPQSVRESYRSVQSLDTTPSISESTPATSVASSPVVPNPLASCPPAPLNATQDPPLPLSEAAMETKLERISTEPSPILRSIPIVPSRPAPALPTPSPPPPTSPKIPLSGHHEPDVMPQSSSNQSPKRNIPPIPYTRSNESLQRAPSDPIPPPFVRRRRPVPSSNKNGPKQDTSEGPSTSNTSPIGTASKSVHPQHAATPNVTEQSETASQVQRSSSDVHSSTGPESFYELKQSIQHAASNATTTDKYPIPMIPSDPPPTPDLPRLPPQQTSGSTSSATSRSQSDIHPTFSNASATDKYPIAVSPTGQPPIPSFPLASPPTNITSSEAPNSGTYVAQPSSRPMTALAKRRAAHAKRMHMAFGPDSANT</sequence>
<gene>
    <name evidence="2" type="ORF">P171DRAFT_213153</name>
</gene>
<reference evidence="2" key="1">
    <citation type="journal article" date="2020" name="Stud. Mycol.">
        <title>101 Dothideomycetes genomes: a test case for predicting lifestyles and emergence of pathogens.</title>
        <authorList>
            <person name="Haridas S."/>
            <person name="Albert R."/>
            <person name="Binder M."/>
            <person name="Bloem J."/>
            <person name="Labutti K."/>
            <person name="Salamov A."/>
            <person name="Andreopoulos B."/>
            <person name="Baker S."/>
            <person name="Barry K."/>
            <person name="Bills G."/>
            <person name="Bluhm B."/>
            <person name="Cannon C."/>
            <person name="Castanera R."/>
            <person name="Culley D."/>
            <person name="Daum C."/>
            <person name="Ezra D."/>
            <person name="Gonzalez J."/>
            <person name="Henrissat B."/>
            <person name="Kuo A."/>
            <person name="Liang C."/>
            <person name="Lipzen A."/>
            <person name="Lutzoni F."/>
            <person name="Magnuson J."/>
            <person name="Mondo S."/>
            <person name="Nolan M."/>
            <person name="Ohm R."/>
            <person name="Pangilinan J."/>
            <person name="Park H.-J."/>
            <person name="Ramirez L."/>
            <person name="Alfaro M."/>
            <person name="Sun H."/>
            <person name="Tritt A."/>
            <person name="Yoshinaga Y."/>
            <person name="Zwiers L.-H."/>
            <person name="Turgeon B."/>
            <person name="Goodwin S."/>
            <person name="Spatafora J."/>
            <person name="Crous P."/>
            <person name="Grigoriev I."/>
        </authorList>
    </citation>
    <scope>NUCLEOTIDE SEQUENCE</scope>
    <source>
        <strain evidence="2">CBS 690.94</strain>
    </source>
</reference>
<feature type="region of interest" description="Disordered" evidence="1">
    <location>
        <begin position="222"/>
        <end position="243"/>
    </location>
</feature>
<comment type="caution">
    <text evidence="2">The sequence shown here is derived from an EMBL/GenBank/DDBJ whole genome shotgun (WGS) entry which is preliminary data.</text>
</comment>
<dbReference type="EMBL" id="MU001495">
    <property type="protein sequence ID" value="KAF2448454.1"/>
    <property type="molecule type" value="Genomic_DNA"/>
</dbReference>
<feature type="compositionally biased region" description="Polar residues" evidence="1">
    <location>
        <begin position="604"/>
        <end position="666"/>
    </location>
</feature>
<organism evidence="2 3">
    <name type="scientific">Karstenula rhodostoma CBS 690.94</name>
    <dbReference type="NCBI Taxonomy" id="1392251"/>
    <lineage>
        <taxon>Eukaryota</taxon>
        <taxon>Fungi</taxon>
        <taxon>Dikarya</taxon>
        <taxon>Ascomycota</taxon>
        <taxon>Pezizomycotina</taxon>
        <taxon>Dothideomycetes</taxon>
        <taxon>Pleosporomycetidae</taxon>
        <taxon>Pleosporales</taxon>
        <taxon>Massarineae</taxon>
        <taxon>Didymosphaeriaceae</taxon>
        <taxon>Karstenula</taxon>
    </lineage>
</organism>
<feature type="compositionally biased region" description="Polar residues" evidence="1">
    <location>
        <begin position="674"/>
        <end position="687"/>
    </location>
</feature>
<feature type="compositionally biased region" description="Polar residues" evidence="1">
    <location>
        <begin position="559"/>
        <end position="568"/>
    </location>
</feature>
<feature type="compositionally biased region" description="Polar residues" evidence="1">
    <location>
        <begin position="284"/>
        <end position="305"/>
    </location>
</feature>
<accession>A0A9P4PT44</accession>
<protein>
    <submittedName>
        <fullName evidence="2">Uncharacterized protein</fullName>
    </submittedName>
</protein>
<proteinExistence type="predicted"/>
<evidence type="ECO:0000313" key="3">
    <source>
        <dbReference type="Proteomes" id="UP000799764"/>
    </source>
</evidence>
<name>A0A9P4PT44_9PLEO</name>
<feature type="compositionally biased region" description="Polar residues" evidence="1">
    <location>
        <begin position="231"/>
        <end position="242"/>
    </location>
</feature>
<evidence type="ECO:0000313" key="2">
    <source>
        <dbReference type="EMBL" id="KAF2448454.1"/>
    </source>
</evidence>